<feature type="transmembrane region" description="Helical" evidence="6">
    <location>
        <begin position="322"/>
        <end position="338"/>
    </location>
</feature>
<feature type="transmembrane region" description="Helical" evidence="6">
    <location>
        <begin position="7"/>
        <end position="24"/>
    </location>
</feature>
<dbReference type="InterPro" id="IPR025405">
    <property type="entry name" value="DUF4131"/>
</dbReference>
<feature type="transmembrane region" description="Helical" evidence="6">
    <location>
        <begin position="420"/>
        <end position="439"/>
    </location>
</feature>
<feature type="transmembrane region" description="Helical" evidence="6">
    <location>
        <begin position="358"/>
        <end position="378"/>
    </location>
</feature>
<keyword evidence="2" id="KW-1003">Cell membrane</keyword>
<dbReference type="Pfam" id="PF13567">
    <property type="entry name" value="DUF4131"/>
    <property type="match status" value="1"/>
</dbReference>
<evidence type="ECO:0008006" key="11">
    <source>
        <dbReference type="Google" id="ProtNLM"/>
    </source>
</evidence>
<organism evidence="9 10">
    <name type="scientific">Candidatus Nealsonbacteria bacterium RIFCSPHIGHO2_01_FULL_43_31</name>
    <dbReference type="NCBI Taxonomy" id="1801665"/>
    <lineage>
        <taxon>Bacteria</taxon>
        <taxon>Candidatus Nealsoniibacteriota</taxon>
    </lineage>
</organism>
<feature type="transmembrane region" description="Helical" evidence="6">
    <location>
        <begin position="390"/>
        <end position="414"/>
    </location>
</feature>
<dbReference type="NCBIfam" id="TIGR00360">
    <property type="entry name" value="ComEC_N-term"/>
    <property type="match status" value="1"/>
</dbReference>
<feature type="transmembrane region" description="Helical" evidence="6">
    <location>
        <begin position="30"/>
        <end position="46"/>
    </location>
</feature>
<evidence type="ECO:0000259" key="8">
    <source>
        <dbReference type="Pfam" id="PF13567"/>
    </source>
</evidence>
<evidence type="ECO:0000313" key="9">
    <source>
        <dbReference type="EMBL" id="OGZ20681.1"/>
    </source>
</evidence>
<reference evidence="9 10" key="1">
    <citation type="journal article" date="2016" name="Nat. Commun.">
        <title>Thousands of microbial genomes shed light on interconnected biogeochemical processes in an aquifer system.</title>
        <authorList>
            <person name="Anantharaman K."/>
            <person name="Brown C.T."/>
            <person name="Hug L.A."/>
            <person name="Sharon I."/>
            <person name="Castelle C.J."/>
            <person name="Probst A.J."/>
            <person name="Thomas B.C."/>
            <person name="Singh A."/>
            <person name="Wilkins M.J."/>
            <person name="Karaoz U."/>
            <person name="Brodie E.L."/>
            <person name="Williams K.H."/>
            <person name="Hubbard S.S."/>
            <person name="Banfield J.F."/>
        </authorList>
    </citation>
    <scope>NUCLEOTIDE SEQUENCE [LARGE SCALE GENOMIC DNA]</scope>
</reference>
<keyword evidence="3 6" id="KW-0812">Transmembrane</keyword>
<comment type="subcellular location">
    <subcellularLocation>
        <location evidence="1">Cell membrane</location>
        <topology evidence="1">Multi-pass membrane protein</topology>
    </subcellularLocation>
</comment>
<evidence type="ECO:0000313" key="10">
    <source>
        <dbReference type="Proteomes" id="UP000178721"/>
    </source>
</evidence>
<keyword evidence="5 6" id="KW-0472">Membrane</keyword>
<dbReference type="GO" id="GO:0005886">
    <property type="term" value="C:plasma membrane"/>
    <property type="evidence" value="ECO:0007669"/>
    <property type="project" value="UniProtKB-SubCell"/>
</dbReference>
<protein>
    <recommendedName>
        <fullName evidence="11">ComEC/Rec2-related protein domain-containing protein</fullName>
    </recommendedName>
</protein>
<dbReference type="EMBL" id="MHMA01000004">
    <property type="protein sequence ID" value="OGZ20681.1"/>
    <property type="molecule type" value="Genomic_DNA"/>
</dbReference>
<evidence type="ECO:0000256" key="6">
    <source>
        <dbReference type="SAM" id="Phobius"/>
    </source>
</evidence>
<evidence type="ECO:0000256" key="2">
    <source>
        <dbReference type="ARBA" id="ARBA00022475"/>
    </source>
</evidence>
<dbReference type="InterPro" id="IPR052159">
    <property type="entry name" value="Competence_DNA_uptake"/>
</dbReference>
<feature type="domain" description="DUF4131" evidence="8">
    <location>
        <begin position="29"/>
        <end position="163"/>
    </location>
</feature>
<keyword evidence="4 6" id="KW-1133">Transmembrane helix</keyword>
<name>A0A1G2E605_9BACT</name>
<evidence type="ECO:0000256" key="3">
    <source>
        <dbReference type="ARBA" id="ARBA00022692"/>
    </source>
</evidence>
<feature type="transmembrane region" description="Helical" evidence="6">
    <location>
        <begin position="227"/>
        <end position="252"/>
    </location>
</feature>
<comment type="caution">
    <text evidence="9">The sequence shown here is derived from an EMBL/GenBank/DDBJ whole genome shotgun (WGS) entry which is preliminary data.</text>
</comment>
<feature type="transmembrane region" description="Helical" evidence="6">
    <location>
        <begin position="51"/>
        <end position="68"/>
    </location>
</feature>
<evidence type="ECO:0000256" key="4">
    <source>
        <dbReference type="ARBA" id="ARBA00022989"/>
    </source>
</evidence>
<dbReference type="PANTHER" id="PTHR30619">
    <property type="entry name" value="DNA INTERNALIZATION/COMPETENCE PROTEIN COMEC/REC2"/>
    <property type="match status" value="1"/>
</dbReference>
<feature type="transmembrane region" description="Helical" evidence="6">
    <location>
        <begin position="264"/>
        <end position="293"/>
    </location>
</feature>
<accession>A0A1G2E605</accession>
<dbReference type="InterPro" id="IPR004477">
    <property type="entry name" value="ComEC_N"/>
</dbReference>
<evidence type="ECO:0000259" key="7">
    <source>
        <dbReference type="Pfam" id="PF03772"/>
    </source>
</evidence>
<gene>
    <name evidence="9" type="ORF">A2654_00090</name>
</gene>
<evidence type="ECO:0000256" key="1">
    <source>
        <dbReference type="ARBA" id="ARBA00004651"/>
    </source>
</evidence>
<feature type="domain" description="ComEC/Rec2-related protein" evidence="7">
    <location>
        <begin position="203"/>
        <end position="442"/>
    </location>
</feature>
<proteinExistence type="predicted"/>
<dbReference type="Pfam" id="PF03772">
    <property type="entry name" value="Competence"/>
    <property type="match status" value="1"/>
</dbReference>
<sequence>MTKSQVFLYLCLSFVAGIFTNSIFLLPQPFLLGILIFGVFLVSVFWGRKKFVVVGFCLLFLTAGAWRYQSVVLAIPQIVERDVSFIGQIAAEPKIGEKSTKLTVKTDSAKVLVTTDRYPEYRYGDKLKITGRLEAPPVFDEFNYKDYLKKDGIFTVMSWPKIEVLSSGSGSPVIKFLLSFKNKFKESIRRFISPPESGILEALIFGDEGGISKEWREKLNSTGTRHIVAVSGMNISIITLLVLNAFLGLGFWRKQAFYFSAGLLILYILMIGAPASAVRAGIMGGILLCAQYLGKLSSAGRAVVFAATVMLFVNPLILRLDVGFQLSFLAVLGIIYLQPSMAKWLKRLPDPKIFPLRATLAATLAAQTFTLPVLIYNFGYIPILSPIANILIVPFLAPITIIVFIFGLAAMIFWPLGYVLSWPVWLSLSYITSIIDIFSKFPKIW</sequence>
<dbReference type="PANTHER" id="PTHR30619:SF7">
    <property type="entry name" value="BETA-LACTAMASE DOMAIN PROTEIN"/>
    <property type="match status" value="1"/>
</dbReference>
<evidence type="ECO:0000256" key="5">
    <source>
        <dbReference type="ARBA" id="ARBA00023136"/>
    </source>
</evidence>
<dbReference type="Proteomes" id="UP000178721">
    <property type="component" value="Unassembled WGS sequence"/>
</dbReference>
<dbReference type="AlphaFoldDB" id="A0A1G2E605"/>